<dbReference type="EMBL" id="AFYH01253728">
    <property type="status" value="NOT_ANNOTATED_CDS"/>
    <property type="molecule type" value="Genomic_DNA"/>
</dbReference>
<evidence type="ECO:0000259" key="1">
    <source>
        <dbReference type="Pfam" id="PF06668"/>
    </source>
</evidence>
<accession>H3A4G6</accession>
<dbReference type="OMA" id="CFNINDV"/>
<proteinExistence type="predicted"/>
<dbReference type="EMBL" id="AFYH01253726">
    <property type="status" value="NOT_ANNOTATED_CDS"/>
    <property type="molecule type" value="Genomic_DNA"/>
</dbReference>
<feature type="domain" description="Inter-alpha-trypsin inhibitor heavy chain C-terminal" evidence="1">
    <location>
        <begin position="102"/>
        <end position="288"/>
    </location>
</feature>
<organism evidence="2 3">
    <name type="scientific">Latimeria chalumnae</name>
    <name type="common">Coelacanth</name>
    <dbReference type="NCBI Taxonomy" id="7897"/>
    <lineage>
        <taxon>Eukaryota</taxon>
        <taxon>Metazoa</taxon>
        <taxon>Chordata</taxon>
        <taxon>Craniata</taxon>
        <taxon>Vertebrata</taxon>
        <taxon>Euteleostomi</taxon>
        <taxon>Coelacanthiformes</taxon>
        <taxon>Coelacanthidae</taxon>
        <taxon>Latimeria</taxon>
    </lineage>
</organism>
<evidence type="ECO:0000313" key="3">
    <source>
        <dbReference type="Proteomes" id="UP000008672"/>
    </source>
</evidence>
<dbReference type="HOGENOM" id="CLU_077851_0_0_1"/>
<dbReference type="PANTHER" id="PTHR10338:SF115">
    <property type="entry name" value="INTER-ALPHA-TRYPSIN INHIBITOR HEAVY CHAIN H3"/>
    <property type="match status" value="1"/>
</dbReference>
<dbReference type="EMBL" id="AFYH01253727">
    <property type="status" value="NOT_ANNOTATED_CDS"/>
    <property type="molecule type" value="Genomic_DNA"/>
</dbReference>
<reference evidence="3" key="1">
    <citation type="submission" date="2011-08" db="EMBL/GenBank/DDBJ databases">
        <title>The draft genome of Latimeria chalumnae.</title>
        <authorList>
            <person name="Di Palma F."/>
            <person name="Alfoldi J."/>
            <person name="Johnson J."/>
            <person name="Berlin A."/>
            <person name="Gnerre S."/>
            <person name="Jaffe D."/>
            <person name="MacCallum I."/>
            <person name="Young S."/>
            <person name="Walker B.J."/>
            <person name="Lander E."/>
            <person name="Lindblad-Toh K."/>
        </authorList>
    </citation>
    <scope>NUCLEOTIDE SEQUENCE [LARGE SCALE GENOMIC DNA]</scope>
    <source>
        <strain evidence="3">Wild caught</strain>
    </source>
</reference>
<dbReference type="Proteomes" id="UP000008672">
    <property type="component" value="Unassembled WGS sequence"/>
</dbReference>
<dbReference type="InParanoid" id="H3A4G6"/>
<keyword evidence="3" id="KW-1185">Reference proteome</keyword>
<dbReference type="EMBL" id="AFYH01253725">
    <property type="status" value="NOT_ANNOTATED_CDS"/>
    <property type="molecule type" value="Genomic_DNA"/>
</dbReference>
<reference evidence="2" key="3">
    <citation type="submission" date="2025-09" db="UniProtKB">
        <authorList>
            <consortium name="Ensembl"/>
        </authorList>
    </citation>
    <scope>IDENTIFICATION</scope>
</reference>
<reference evidence="2" key="2">
    <citation type="submission" date="2025-08" db="UniProtKB">
        <authorList>
            <consortium name="Ensembl"/>
        </authorList>
    </citation>
    <scope>IDENTIFICATION</scope>
</reference>
<dbReference type="AlphaFoldDB" id="H3A4G6"/>
<dbReference type="GO" id="GO:0004867">
    <property type="term" value="F:serine-type endopeptidase inhibitor activity"/>
    <property type="evidence" value="ECO:0007669"/>
    <property type="project" value="InterPro"/>
</dbReference>
<dbReference type="InterPro" id="IPR050934">
    <property type="entry name" value="ITIH"/>
</dbReference>
<sequence length="311" mass="35161">LCLKYHFVTPLTSMVVTKPEDTEGDKKDNILLADKPTEEARSCGYRNKYSYILKNFHVFFVLFVVDGDPHFIIEVPKQNDTLCFNINEKPGVILNLVKDPDTGIVVNGQLIGDKKAVMINDRLNTYFGKIGIVNKKLNIKLEITTETITILEGEDKTVLSWLDTMTLTQGSLTLVIKQEKNLLVKMGDGAVFVVVLHRVWKKHPLHQDYLGFYTLDSYQLSEGTHGLLGQFYHDITFEVFDVRPGSDPQKPDATMVVKGNKLVVTRGWQKDYRKDSKLGTNIACWFVHHDGKGLIDGELADYIVPNLLGTM</sequence>
<evidence type="ECO:0000313" key="2">
    <source>
        <dbReference type="Ensembl" id="ENSLACP00000004537.1"/>
    </source>
</evidence>
<dbReference type="InterPro" id="IPR010600">
    <property type="entry name" value="ITI_HC_C"/>
</dbReference>
<dbReference type="PANTHER" id="PTHR10338">
    <property type="entry name" value="INTER-ALPHA-TRYPSIN INHIBITOR HEAVY CHAIN FAMILY MEMBER"/>
    <property type="match status" value="1"/>
</dbReference>
<name>H3A4G6_LATCH</name>
<dbReference type="Pfam" id="PF06668">
    <property type="entry name" value="ITI_HC_C"/>
    <property type="match status" value="1"/>
</dbReference>
<dbReference type="eggNOG" id="ENOG502SKBM">
    <property type="taxonomic scope" value="Eukaryota"/>
</dbReference>
<dbReference type="Ensembl" id="ENSLACT00000004576.1">
    <property type="protein sequence ID" value="ENSLACP00000004537.1"/>
    <property type="gene ID" value="ENSLACG00000004039.1"/>
</dbReference>
<dbReference type="GeneTree" id="ENSGT00940000154554"/>
<dbReference type="GO" id="GO:0030212">
    <property type="term" value="P:hyaluronan metabolic process"/>
    <property type="evidence" value="ECO:0007669"/>
    <property type="project" value="InterPro"/>
</dbReference>
<protein>
    <recommendedName>
        <fullName evidence="1">Inter-alpha-trypsin inhibitor heavy chain C-terminal domain-containing protein</fullName>
    </recommendedName>
</protein>
<dbReference type="Bgee" id="ENSLACG00000004039">
    <property type="expression patterns" value="Expressed in chordate pharynx and 5 other cell types or tissues"/>
</dbReference>
<dbReference type="STRING" id="7897.ENSLACP00000004537"/>